<dbReference type="EMBL" id="CP002385">
    <property type="protein sequence ID" value="ADT97883.1"/>
    <property type="molecule type" value="Genomic_DNA"/>
</dbReference>
<dbReference type="KEGG" id="msp:Mspyr1_12020"/>
<reference evidence="1 2" key="1">
    <citation type="journal article" date="2011" name="Stand. Genomic Sci.">
        <title>Complete genome sequence of Mycobacterium sp. strain (Spyr1) and reclassification to Mycobacterium gilvum Spyr1.</title>
        <authorList>
            <person name="Kallimanis A."/>
            <person name="Karabika E."/>
            <person name="Mavromatis K."/>
            <person name="Lapidus A."/>
            <person name="Labutti K.M."/>
            <person name="Liolios K."/>
            <person name="Ivanova N."/>
            <person name="Goodwin L."/>
            <person name="Woyke T."/>
            <person name="Velentzas A.D."/>
            <person name="Perisynakis A."/>
            <person name="Ouzounis C.C."/>
            <person name="Kyrpides N.C."/>
            <person name="Koukkou A.I."/>
            <person name="Drainas C."/>
        </authorList>
    </citation>
    <scope>NUCLEOTIDE SEQUENCE [LARGE SCALE GENOMIC DNA]</scope>
    <source>
        <strain evidence="2">DSM 45189 / LMG 24558 / Spyr1</strain>
    </source>
</reference>
<keyword evidence="2" id="KW-1185">Reference proteome</keyword>
<sequence>MTGVEGAGQKQAGPTLNLSPDEVRAALFAVDYTRRQCERLRYQEPDALAALHHRLATAHTSRVAESTFHSGAVDLGESEAWIGTGQAAQLLGCSTRAVWRRRHSLDAHQLNGRWWYPAATIQDMKRHKERAPHDPT</sequence>
<name>E6TH03_MYCSR</name>
<evidence type="ECO:0000313" key="2">
    <source>
        <dbReference type="Proteomes" id="UP000008916"/>
    </source>
</evidence>
<organism evidence="1 2">
    <name type="scientific">Mycolicibacterium gilvum (strain DSM 45189 / LMG 24558 / Spyr1)</name>
    <name type="common">Mycobacterium gilvum</name>
    <dbReference type="NCBI Taxonomy" id="278137"/>
    <lineage>
        <taxon>Bacteria</taxon>
        <taxon>Bacillati</taxon>
        <taxon>Actinomycetota</taxon>
        <taxon>Actinomycetes</taxon>
        <taxon>Mycobacteriales</taxon>
        <taxon>Mycobacteriaceae</taxon>
        <taxon>Mycolicibacterium</taxon>
    </lineage>
</organism>
<dbReference type="AlphaFoldDB" id="E6TH03"/>
<proteinExistence type="predicted"/>
<protein>
    <recommendedName>
        <fullName evidence="3">Helix-turn-helix domain-containing protein</fullName>
    </recommendedName>
</protein>
<evidence type="ECO:0008006" key="3">
    <source>
        <dbReference type="Google" id="ProtNLM"/>
    </source>
</evidence>
<gene>
    <name evidence="1" type="ordered locus">Mspyr1_12020</name>
</gene>
<accession>E6TH03</accession>
<evidence type="ECO:0000313" key="1">
    <source>
        <dbReference type="EMBL" id="ADT97883.1"/>
    </source>
</evidence>
<dbReference type="Proteomes" id="UP000008916">
    <property type="component" value="Chromosome"/>
</dbReference>
<dbReference type="HOGENOM" id="CLU_1873174_0_0_11"/>